<feature type="compositionally biased region" description="Basic and acidic residues" evidence="9">
    <location>
        <begin position="446"/>
        <end position="460"/>
    </location>
</feature>
<evidence type="ECO:0000256" key="10">
    <source>
        <dbReference type="SAM" id="Phobius"/>
    </source>
</evidence>
<feature type="compositionally biased region" description="Low complexity" evidence="9">
    <location>
        <begin position="507"/>
        <end position="517"/>
    </location>
</feature>
<organism evidence="12 13">
    <name type="scientific">Actinoplanes derwentensis</name>
    <dbReference type="NCBI Taxonomy" id="113562"/>
    <lineage>
        <taxon>Bacteria</taxon>
        <taxon>Bacillati</taxon>
        <taxon>Actinomycetota</taxon>
        <taxon>Actinomycetes</taxon>
        <taxon>Micromonosporales</taxon>
        <taxon>Micromonosporaceae</taxon>
        <taxon>Actinoplanes</taxon>
    </lineage>
</organism>
<feature type="compositionally biased region" description="Acidic residues" evidence="9">
    <location>
        <begin position="495"/>
        <end position="506"/>
    </location>
</feature>
<dbReference type="Pfam" id="PF00069">
    <property type="entry name" value="Pkinase"/>
    <property type="match status" value="1"/>
</dbReference>
<dbReference type="GO" id="GO:0004674">
    <property type="term" value="F:protein serine/threonine kinase activity"/>
    <property type="evidence" value="ECO:0007669"/>
    <property type="project" value="UniProtKB-KW"/>
</dbReference>
<dbReference type="FunFam" id="1.10.510.10:FF:000021">
    <property type="entry name" value="Serine/threonine protein kinase"/>
    <property type="match status" value="1"/>
</dbReference>
<accession>A0A1H2DA01</accession>
<comment type="catalytic activity">
    <reaction evidence="7">
        <text>L-threonyl-[protein] + ATP = O-phospho-L-threonyl-[protein] + ADP + H(+)</text>
        <dbReference type="Rhea" id="RHEA:46608"/>
        <dbReference type="Rhea" id="RHEA-COMP:11060"/>
        <dbReference type="Rhea" id="RHEA-COMP:11605"/>
        <dbReference type="ChEBI" id="CHEBI:15378"/>
        <dbReference type="ChEBI" id="CHEBI:30013"/>
        <dbReference type="ChEBI" id="CHEBI:30616"/>
        <dbReference type="ChEBI" id="CHEBI:61977"/>
        <dbReference type="ChEBI" id="CHEBI:456216"/>
        <dbReference type="EC" id="2.7.11.1"/>
    </reaction>
</comment>
<name>A0A1H2DA01_9ACTN</name>
<dbReference type="PANTHER" id="PTHR43289">
    <property type="entry name" value="MITOGEN-ACTIVATED PROTEIN KINASE KINASE KINASE 20-RELATED"/>
    <property type="match status" value="1"/>
</dbReference>
<dbReference type="STRING" id="113562.SAMN04489716_8839"/>
<dbReference type="PROSITE" id="PS50011">
    <property type="entry name" value="PROTEIN_KINASE_DOM"/>
    <property type="match status" value="1"/>
</dbReference>
<dbReference type="Proteomes" id="UP000198688">
    <property type="component" value="Chromosome I"/>
</dbReference>
<feature type="region of interest" description="Disordered" evidence="9">
    <location>
        <begin position="335"/>
        <end position="370"/>
    </location>
</feature>
<protein>
    <recommendedName>
        <fullName evidence="1">non-specific serine/threonine protein kinase</fullName>
        <ecNumber evidence="1">2.7.11.1</ecNumber>
    </recommendedName>
</protein>
<dbReference type="PROSITE" id="PS00108">
    <property type="entry name" value="PROTEIN_KINASE_ST"/>
    <property type="match status" value="1"/>
</dbReference>
<evidence type="ECO:0000313" key="13">
    <source>
        <dbReference type="Proteomes" id="UP000198688"/>
    </source>
</evidence>
<keyword evidence="10" id="KW-0812">Transmembrane</keyword>
<dbReference type="FunFam" id="3.30.200.20:FF:000035">
    <property type="entry name" value="Serine/threonine protein kinase Stk1"/>
    <property type="match status" value="1"/>
</dbReference>
<dbReference type="Gene3D" id="1.10.510.10">
    <property type="entry name" value="Transferase(Phosphotransferase) domain 1"/>
    <property type="match status" value="1"/>
</dbReference>
<evidence type="ECO:0000256" key="7">
    <source>
        <dbReference type="ARBA" id="ARBA00047899"/>
    </source>
</evidence>
<evidence type="ECO:0000256" key="8">
    <source>
        <dbReference type="ARBA" id="ARBA00048679"/>
    </source>
</evidence>
<dbReference type="InterPro" id="IPR008271">
    <property type="entry name" value="Ser/Thr_kinase_AS"/>
</dbReference>
<evidence type="ECO:0000256" key="6">
    <source>
        <dbReference type="ARBA" id="ARBA00022840"/>
    </source>
</evidence>
<proteinExistence type="predicted"/>
<dbReference type="RefSeq" id="WP_197686043.1">
    <property type="nucleotide sequence ID" value="NZ_BOMJ01000002.1"/>
</dbReference>
<dbReference type="Gene3D" id="3.30.200.20">
    <property type="entry name" value="Phosphorylase Kinase, domain 1"/>
    <property type="match status" value="1"/>
</dbReference>
<dbReference type="SMART" id="SM00220">
    <property type="entry name" value="S_TKc"/>
    <property type="match status" value="1"/>
</dbReference>
<dbReference type="GO" id="GO:0005524">
    <property type="term" value="F:ATP binding"/>
    <property type="evidence" value="ECO:0007669"/>
    <property type="project" value="UniProtKB-KW"/>
</dbReference>
<feature type="domain" description="Protein kinase" evidence="11">
    <location>
        <begin position="12"/>
        <end position="267"/>
    </location>
</feature>
<reference evidence="12 13" key="1">
    <citation type="submission" date="2016-10" db="EMBL/GenBank/DDBJ databases">
        <authorList>
            <person name="de Groot N.N."/>
        </authorList>
    </citation>
    <scope>NUCLEOTIDE SEQUENCE [LARGE SCALE GENOMIC DNA]</scope>
    <source>
        <strain evidence="12 13">DSM 43941</strain>
    </source>
</reference>
<evidence type="ECO:0000256" key="5">
    <source>
        <dbReference type="ARBA" id="ARBA00022777"/>
    </source>
</evidence>
<keyword evidence="10" id="KW-0472">Membrane</keyword>
<keyword evidence="10" id="KW-1133">Transmembrane helix</keyword>
<keyword evidence="2 12" id="KW-0723">Serine/threonine-protein kinase</keyword>
<evidence type="ECO:0000256" key="1">
    <source>
        <dbReference type="ARBA" id="ARBA00012513"/>
    </source>
</evidence>
<evidence type="ECO:0000259" key="11">
    <source>
        <dbReference type="PROSITE" id="PS50011"/>
    </source>
</evidence>
<evidence type="ECO:0000256" key="9">
    <source>
        <dbReference type="SAM" id="MobiDB-lite"/>
    </source>
</evidence>
<dbReference type="GO" id="GO:0045717">
    <property type="term" value="P:negative regulation of fatty acid biosynthetic process"/>
    <property type="evidence" value="ECO:0007669"/>
    <property type="project" value="UniProtKB-ARBA"/>
</dbReference>
<feature type="compositionally biased region" description="Low complexity" evidence="9">
    <location>
        <begin position="422"/>
        <end position="433"/>
    </location>
</feature>
<evidence type="ECO:0000313" key="12">
    <source>
        <dbReference type="EMBL" id="SDT79563.1"/>
    </source>
</evidence>
<evidence type="ECO:0000256" key="3">
    <source>
        <dbReference type="ARBA" id="ARBA00022679"/>
    </source>
</evidence>
<dbReference type="InterPro" id="IPR011009">
    <property type="entry name" value="Kinase-like_dom_sf"/>
</dbReference>
<sequence>MPHPGELLGGRYRLDDPIAAGGMGEVWQATDTVLERPVAVKTLLADRATDPGFQRRFRHEAQALAALRHPGVVPVYDFGSTEDEDAYLVMARVDGRALNHVLADRGRLGAAETMAIVAQAGRALETAHVAGIVHRDVKPGNLIVEPDGTVVLVDFGVARSAGSATLTGAREVVGTALYIAPEQVTRQETGPPADVYALGALAYHCLAGHPPFQGANPIAIALQHIEDEPPPLPGDVPAEVRALVMRAMAKQPADRFPSAGAMAETADAAKTASPVDDLAATKVAVAWLGVSPVPVPVPVSADTDDDDADAAYDADVAAYDADVDATQVSGAGWGSRAGGGSAAGVGSSPGGGAGVGSSPGGGSGGGSGAGLGSVSAVGRAGSRRLGPVVVLVSFVAVVAAAFGLANVAGLFEDGPKPSISTPVVPASVAPAPTEAKGGGDDTADENPARKEPGGRERSDPARSPSPEQTRPQEAPATTPPAEEEPETTPPTTEPTSDDTEPAEPEESAPATGTAEQP</sequence>
<keyword evidence="13" id="KW-1185">Reference proteome</keyword>
<comment type="catalytic activity">
    <reaction evidence="8">
        <text>L-seryl-[protein] + ATP = O-phospho-L-seryl-[protein] + ADP + H(+)</text>
        <dbReference type="Rhea" id="RHEA:17989"/>
        <dbReference type="Rhea" id="RHEA-COMP:9863"/>
        <dbReference type="Rhea" id="RHEA-COMP:11604"/>
        <dbReference type="ChEBI" id="CHEBI:15378"/>
        <dbReference type="ChEBI" id="CHEBI:29999"/>
        <dbReference type="ChEBI" id="CHEBI:30616"/>
        <dbReference type="ChEBI" id="CHEBI:83421"/>
        <dbReference type="ChEBI" id="CHEBI:456216"/>
        <dbReference type="EC" id="2.7.11.1"/>
    </reaction>
</comment>
<keyword evidence="6" id="KW-0067">ATP-binding</keyword>
<dbReference type="AlphaFoldDB" id="A0A1H2DA01"/>
<dbReference type="EMBL" id="LT629758">
    <property type="protein sequence ID" value="SDT79563.1"/>
    <property type="molecule type" value="Genomic_DNA"/>
</dbReference>
<dbReference type="InterPro" id="IPR000719">
    <property type="entry name" value="Prot_kinase_dom"/>
</dbReference>
<dbReference type="SUPFAM" id="SSF56112">
    <property type="entry name" value="Protein kinase-like (PK-like)"/>
    <property type="match status" value="1"/>
</dbReference>
<evidence type="ECO:0000256" key="2">
    <source>
        <dbReference type="ARBA" id="ARBA00022527"/>
    </source>
</evidence>
<keyword evidence="5 12" id="KW-0418">Kinase</keyword>
<keyword evidence="4" id="KW-0547">Nucleotide-binding</keyword>
<gene>
    <name evidence="12" type="ORF">SAMN04489716_8839</name>
</gene>
<dbReference type="EC" id="2.7.11.1" evidence="1"/>
<evidence type="ECO:0000256" key="4">
    <source>
        <dbReference type="ARBA" id="ARBA00022741"/>
    </source>
</evidence>
<dbReference type="CDD" id="cd14014">
    <property type="entry name" value="STKc_PknB_like"/>
    <property type="match status" value="1"/>
</dbReference>
<keyword evidence="3" id="KW-0808">Transferase</keyword>
<dbReference type="PANTHER" id="PTHR43289:SF6">
    <property type="entry name" value="SERINE_THREONINE-PROTEIN KINASE NEKL-3"/>
    <property type="match status" value="1"/>
</dbReference>
<feature type="region of interest" description="Disordered" evidence="9">
    <location>
        <begin position="422"/>
        <end position="517"/>
    </location>
</feature>
<feature type="transmembrane region" description="Helical" evidence="10">
    <location>
        <begin position="388"/>
        <end position="411"/>
    </location>
</feature>